<sequence length="28" mass="3300">ILANLITGSPDKHQKFYSHRPTKLYKQD</sequence>
<proteinExistence type="predicted"/>
<organism evidence="1">
    <name type="scientific">marine metagenome</name>
    <dbReference type="NCBI Taxonomy" id="408172"/>
    <lineage>
        <taxon>unclassified sequences</taxon>
        <taxon>metagenomes</taxon>
        <taxon>ecological metagenomes</taxon>
    </lineage>
</organism>
<gene>
    <name evidence="1" type="ORF">METZ01_LOCUS159822</name>
</gene>
<name>A0A382AZR8_9ZZZZ</name>
<dbReference type="AlphaFoldDB" id="A0A382AZR8"/>
<accession>A0A382AZR8</accession>
<feature type="non-terminal residue" evidence="1">
    <location>
        <position position="1"/>
    </location>
</feature>
<evidence type="ECO:0000313" key="1">
    <source>
        <dbReference type="EMBL" id="SVB06968.1"/>
    </source>
</evidence>
<protein>
    <submittedName>
        <fullName evidence="1">Uncharacterized protein</fullName>
    </submittedName>
</protein>
<reference evidence="1" key="1">
    <citation type="submission" date="2018-05" db="EMBL/GenBank/DDBJ databases">
        <authorList>
            <person name="Lanie J.A."/>
            <person name="Ng W.-L."/>
            <person name="Kazmierczak K.M."/>
            <person name="Andrzejewski T.M."/>
            <person name="Davidsen T.M."/>
            <person name="Wayne K.J."/>
            <person name="Tettelin H."/>
            <person name="Glass J.I."/>
            <person name="Rusch D."/>
            <person name="Podicherti R."/>
            <person name="Tsui H.-C.T."/>
            <person name="Winkler M.E."/>
        </authorList>
    </citation>
    <scope>NUCLEOTIDE SEQUENCE</scope>
</reference>
<dbReference type="EMBL" id="UINC01027547">
    <property type="protein sequence ID" value="SVB06968.1"/>
    <property type="molecule type" value="Genomic_DNA"/>
</dbReference>